<evidence type="ECO:0008006" key="3">
    <source>
        <dbReference type="Google" id="ProtNLM"/>
    </source>
</evidence>
<reference evidence="1" key="1">
    <citation type="submission" date="2017-10" db="EMBL/GenBank/DDBJ databases">
        <title>Draft genome sequence of the planktic cyanobacteria Tychonema bourrellyi isolated from alpine lentic freshwater.</title>
        <authorList>
            <person name="Tett A."/>
            <person name="Armanini F."/>
            <person name="Asnicar F."/>
            <person name="Boscaini A."/>
            <person name="Pasolli E."/>
            <person name="Zolfo M."/>
            <person name="Donati C."/>
            <person name="Salmaso N."/>
            <person name="Segata N."/>
        </authorList>
    </citation>
    <scope>NUCLEOTIDE SEQUENCE</scope>
    <source>
        <strain evidence="1">FEM_GT703</strain>
    </source>
</reference>
<gene>
    <name evidence="1" type="ORF">CP500_006690</name>
</gene>
<name>A0A2G4F352_9CYAN</name>
<keyword evidence="2" id="KW-1185">Reference proteome</keyword>
<proteinExistence type="predicted"/>
<dbReference type="AlphaFoldDB" id="A0A2G4F352"/>
<organism evidence="1 2">
    <name type="scientific">Tychonema bourrellyi FEM_GT703</name>
    <dbReference type="NCBI Taxonomy" id="2040638"/>
    <lineage>
        <taxon>Bacteria</taxon>
        <taxon>Bacillati</taxon>
        <taxon>Cyanobacteriota</taxon>
        <taxon>Cyanophyceae</taxon>
        <taxon>Oscillatoriophycideae</taxon>
        <taxon>Oscillatoriales</taxon>
        <taxon>Microcoleaceae</taxon>
        <taxon>Tychonema</taxon>
    </lineage>
</organism>
<comment type="caution">
    <text evidence="1">The sequence shown here is derived from an EMBL/GenBank/DDBJ whole genome shotgun (WGS) entry which is preliminary data.</text>
</comment>
<evidence type="ECO:0000313" key="1">
    <source>
        <dbReference type="EMBL" id="PHX56190.1"/>
    </source>
</evidence>
<accession>A0A2G4F352</accession>
<dbReference type="RefSeq" id="WP_096830229.1">
    <property type="nucleotide sequence ID" value="NZ_NXIB02000028.1"/>
</dbReference>
<protein>
    <recommendedName>
        <fullName evidence="3">DUF4276 domain-containing protein</fullName>
    </recommendedName>
</protein>
<dbReference type="EMBL" id="NXIB02000028">
    <property type="protein sequence ID" value="PHX56190.1"/>
    <property type="molecule type" value="Genomic_DNA"/>
</dbReference>
<evidence type="ECO:0000313" key="2">
    <source>
        <dbReference type="Proteomes" id="UP000226442"/>
    </source>
</evidence>
<dbReference type="OrthoDB" id="456421at2"/>
<dbReference type="Proteomes" id="UP000226442">
    <property type="component" value="Unassembled WGS sequence"/>
</dbReference>
<sequence>MSKRRVQIVILCEDRQQEVFARHFLKKRGFGPFRFEVCPKGSQSGEQYVRTRYPVEVKAYRQKRKERIGLVVLIDADRGTLQERLNQLASVLAEDEQEKRESDEAIAIFVPKRNIETWIHYLQGETVNEEDAYAKFEKNEAVCKTYVENLADRCYAQDLPEDAPRSLQAACGELQRLLPLLEQ</sequence>